<evidence type="ECO:0000256" key="2">
    <source>
        <dbReference type="ARBA" id="ARBA00022741"/>
    </source>
</evidence>
<dbReference type="InterPro" id="IPR003439">
    <property type="entry name" value="ABC_transporter-like_ATP-bd"/>
</dbReference>
<evidence type="ECO:0000313" key="5">
    <source>
        <dbReference type="EMBL" id="NWJ43693.1"/>
    </source>
</evidence>
<proteinExistence type="predicted"/>
<evidence type="ECO:0000256" key="1">
    <source>
        <dbReference type="ARBA" id="ARBA00022448"/>
    </source>
</evidence>
<dbReference type="GO" id="GO:0016887">
    <property type="term" value="F:ATP hydrolysis activity"/>
    <property type="evidence" value="ECO:0007669"/>
    <property type="project" value="InterPro"/>
</dbReference>
<keyword evidence="2" id="KW-0547">Nucleotide-binding</keyword>
<feature type="domain" description="ABC transporter" evidence="4">
    <location>
        <begin position="1"/>
        <end position="58"/>
    </location>
</feature>
<sequence>MGILGENGAGKTTLIKLLVGLLHPSSGEVNINGFTPWNRKAAFLKQISVVMGQKNQLWWDIPASES</sequence>
<protein>
    <submittedName>
        <fullName evidence="5">ATP-binding cassette domain-containing protein</fullName>
    </submittedName>
</protein>
<dbReference type="InterPro" id="IPR027417">
    <property type="entry name" value="P-loop_NTPase"/>
</dbReference>
<dbReference type="GO" id="GO:0005524">
    <property type="term" value="F:ATP binding"/>
    <property type="evidence" value="ECO:0007669"/>
    <property type="project" value="UniProtKB-KW"/>
</dbReference>
<comment type="caution">
    <text evidence="5">The sequence shown here is derived from an EMBL/GenBank/DDBJ whole genome shotgun (WGS) entry which is preliminary data.</text>
</comment>
<evidence type="ECO:0000313" key="6">
    <source>
        <dbReference type="Proteomes" id="UP000523105"/>
    </source>
</evidence>
<dbReference type="AlphaFoldDB" id="A0A7K4MQ34"/>
<feature type="non-terminal residue" evidence="5">
    <location>
        <position position="66"/>
    </location>
</feature>
<reference evidence="5 6" key="1">
    <citation type="journal article" date="2019" name="Environ. Microbiol.">
        <title>Genomics insights into ecotype formation of ammonia-oxidizing archaea in the deep ocean.</title>
        <authorList>
            <person name="Wang Y."/>
            <person name="Huang J.M."/>
            <person name="Cui G.J."/>
            <person name="Nunoura T."/>
            <person name="Takaki Y."/>
            <person name="Li W.L."/>
            <person name="Li J."/>
            <person name="Gao Z.M."/>
            <person name="Takai K."/>
            <person name="Zhang A.Q."/>
            <person name="Stepanauskas R."/>
        </authorList>
    </citation>
    <scope>NUCLEOTIDE SEQUENCE [LARGE SCALE GENOMIC DNA]</scope>
    <source>
        <strain evidence="5 6">L15b</strain>
    </source>
</reference>
<gene>
    <name evidence="5" type="ORF">HX837_05770</name>
</gene>
<dbReference type="InterPro" id="IPR050763">
    <property type="entry name" value="ABC_transporter_ATP-binding"/>
</dbReference>
<keyword evidence="3 5" id="KW-0067">ATP-binding</keyword>
<dbReference type="Proteomes" id="UP000523105">
    <property type="component" value="Unassembled WGS sequence"/>
</dbReference>
<evidence type="ECO:0000256" key="3">
    <source>
        <dbReference type="ARBA" id="ARBA00022840"/>
    </source>
</evidence>
<dbReference type="Pfam" id="PF00005">
    <property type="entry name" value="ABC_tran"/>
    <property type="match status" value="1"/>
</dbReference>
<dbReference type="PANTHER" id="PTHR42711:SF4">
    <property type="entry name" value="ABC TRANSPORTER RELATED"/>
    <property type="match status" value="1"/>
</dbReference>
<name>A0A7K4MQ34_9ARCH</name>
<dbReference type="Gene3D" id="3.40.50.300">
    <property type="entry name" value="P-loop containing nucleotide triphosphate hydrolases"/>
    <property type="match status" value="1"/>
</dbReference>
<dbReference type="EMBL" id="JACASV010000044">
    <property type="protein sequence ID" value="NWJ43693.1"/>
    <property type="molecule type" value="Genomic_DNA"/>
</dbReference>
<dbReference type="SUPFAM" id="SSF52540">
    <property type="entry name" value="P-loop containing nucleoside triphosphate hydrolases"/>
    <property type="match status" value="1"/>
</dbReference>
<evidence type="ECO:0000259" key="4">
    <source>
        <dbReference type="Pfam" id="PF00005"/>
    </source>
</evidence>
<dbReference type="PANTHER" id="PTHR42711">
    <property type="entry name" value="ABC TRANSPORTER ATP-BINDING PROTEIN"/>
    <property type="match status" value="1"/>
</dbReference>
<accession>A0A7K4MQ34</accession>
<keyword evidence="1" id="KW-0813">Transport</keyword>
<organism evidence="5 6">
    <name type="scientific">Marine Group I thaumarchaeote</name>
    <dbReference type="NCBI Taxonomy" id="2511932"/>
    <lineage>
        <taxon>Archaea</taxon>
        <taxon>Nitrososphaerota</taxon>
        <taxon>Marine Group I</taxon>
    </lineage>
</organism>